<reference evidence="2" key="1">
    <citation type="journal article" date="2019" name="Int. J. Syst. Evol. Microbiol.">
        <title>The Global Catalogue of Microorganisms (GCM) 10K type strain sequencing project: providing services to taxonomists for standard genome sequencing and annotation.</title>
        <authorList>
            <consortium name="The Broad Institute Genomics Platform"/>
            <consortium name="The Broad Institute Genome Sequencing Center for Infectious Disease"/>
            <person name="Wu L."/>
            <person name="Ma J."/>
        </authorList>
    </citation>
    <scope>NUCLEOTIDE SEQUENCE [LARGE SCALE GENOMIC DNA]</scope>
    <source>
        <strain evidence="2">CECT 7956</strain>
    </source>
</reference>
<gene>
    <name evidence="1" type="ORF">ACFOOI_13430</name>
</gene>
<dbReference type="RefSeq" id="WP_379838495.1">
    <property type="nucleotide sequence ID" value="NZ_JBHRYQ010000001.1"/>
</dbReference>
<dbReference type="Proteomes" id="UP001595616">
    <property type="component" value="Unassembled WGS sequence"/>
</dbReference>
<protein>
    <recommendedName>
        <fullName evidence="3">Carboxypeptidase regulatory-like domain-containing protein</fullName>
    </recommendedName>
</protein>
<dbReference type="EMBL" id="JBHRYQ010000001">
    <property type="protein sequence ID" value="MFC3811658.1"/>
    <property type="molecule type" value="Genomic_DNA"/>
</dbReference>
<keyword evidence="2" id="KW-1185">Reference proteome</keyword>
<evidence type="ECO:0000313" key="2">
    <source>
        <dbReference type="Proteomes" id="UP001595616"/>
    </source>
</evidence>
<evidence type="ECO:0008006" key="3">
    <source>
        <dbReference type="Google" id="ProtNLM"/>
    </source>
</evidence>
<sequence length="233" mass="26347">MKITNALKALIASFCVSIIVAVPTFAKRSIYLTGIVMDANNLKPLNAAKIFDENNHFLGTTNENGFFDLIVSTQDKGEIHFVLKIKKDGYETFSQKEHWGDLSENMHASYYFGIKNKALPSGKSFGELVMTEKGQNYTEVLKAFESVNDKLNFEKRIELAKANNQKVWFEIATKYYIISSTGWIEIPSEDTKVLINNEKSILAKDLNSEIKRNSIKHMTSLSNSENKVGLFTK</sequence>
<comment type="caution">
    <text evidence="1">The sequence shown here is derived from an EMBL/GenBank/DDBJ whole genome shotgun (WGS) entry which is preliminary data.</text>
</comment>
<accession>A0ABV7YZQ0</accession>
<organism evidence="1 2">
    <name type="scientific">Lacihabitans lacunae</name>
    <dbReference type="NCBI Taxonomy" id="1028214"/>
    <lineage>
        <taxon>Bacteria</taxon>
        <taxon>Pseudomonadati</taxon>
        <taxon>Bacteroidota</taxon>
        <taxon>Cytophagia</taxon>
        <taxon>Cytophagales</taxon>
        <taxon>Leadbetterellaceae</taxon>
        <taxon>Lacihabitans</taxon>
    </lineage>
</organism>
<proteinExistence type="predicted"/>
<name>A0ABV7YZQ0_9BACT</name>
<evidence type="ECO:0000313" key="1">
    <source>
        <dbReference type="EMBL" id="MFC3811658.1"/>
    </source>
</evidence>